<dbReference type="FunFam" id="3.10.110.10:FF:000050">
    <property type="entry name" value="eIF-2-alpha kinase GCN2"/>
    <property type="match status" value="1"/>
</dbReference>
<feature type="compositionally biased region" description="Low complexity" evidence="4">
    <location>
        <begin position="308"/>
        <end position="335"/>
    </location>
</feature>
<dbReference type="Pfam" id="PF05773">
    <property type="entry name" value="RWD"/>
    <property type="match status" value="1"/>
</dbReference>
<dbReference type="GO" id="GO:0016567">
    <property type="term" value="P:protein ubiquitination"/>
    <property type="evidence" value="ECO:0007669"/>
    <property type="project" value="TreeGrafter"/>
</dbReference>
<dbReference type="CDD" id="cd23818">
    <property type="entry name" value="RWD_RNF25"/>
    <property type="match status" value="1"/>
</dbReference>
<dbReference type="EMBL" id="CASHTH010004488">
    <property type="protein sequence ID" value="CAI8058018.1"/>
    <property type="molecule type" value="Genomic_DNA"/>
</dbReference>
<dbReference type="Proteomes" id="UP001174909">
    <property type="component" value="Unassembled WGS sequence"/>
</dbReference>
<dbReference type="InterPro" id="IPR016135">
    <property type="entry name" value="UBQ-conjugating_enzyme/RWD"/>
</dbReference>
<dbReference type="PROSITE" id="PS50908">
    <property type="entry name" value="RWD"/>
    <property type="match status" value="1"/>
</dbReference>
<proteinExistence type="predicted"/>
<evidence type="ECO:0000256" key="1">
    <source>
        <dbReference type="ARBA" id="ARBA00022771"/>
    </source>
</evidence>
<dbReference type="InterPro" id="IPR001841">
    <property type="entry name" value="Znf_RING"/>
</dbReference>
<dbReference type="SUPFAM" id="SSF54495">
    <property type="entry name" value="UBC-like"/>
    <property type="match status" value="1"/>
</dbReference>
<dbReference type="Gene3D" id="3.30.40.10">
    <property type="entry name" value="Zinc/RING finger domain, C3HC4 (zinc finger)"/>
    <property type="match status" value="1"/>
</dbReference>
<dbReference type="Gene3D" id="3.10.110.10">
    <property type="entry name" value="Ubiquitin Conjugating Enzyme"/>
    <property type="match status" value="1"/>
</dbReference>
<name>A0AA35U0Q9_GEOBA</name>
<dbReference type="GO" id="GO:0008270">
    <property type="term" value="F:zinc ion binding"/>
    <property type="evidence" value="ECO:0007669"/>
    <property type="project" value="UniProtKB-KW"/>
</dbReference>
<dbReference type="SUPFAM" id="SSF57850">
    <property type="entry name" value="RING/U-box"/>
    <property type="match status" value="1"/>
</dbReference>
<comment type="caution">
    <text evidence="7">The sequence shown here is derived from an EMBL/GenBank/DDBJ whole genome shotgun (WGS) entry which is preliminary data.</text>
</comment>
<feature type="compositionally biased region" description="Polar residues" evidence="4">
    <location>
        <begin position="338"/>
        <end position="355"/>
    </location>
</feature>
<dbReference type="PANTHER" id="PTHR13198:SF4">
    <property type="entry name" value="E3 UBIQUITIN-PROTEIN LIGASE RNF25"/>
    <property type="match status" value="1"/>
</dbReference>
<feature type="domain" description="RWD" evidence="6">
    <location>
        <begin position="22"/>
        <end position="130"/>
    </location>
</feature>
<evidence type="ECO:0000313" key="7">
    <source>
        <dbReference type="EMBL" id="CAI8058018.1"/>
    </source>
</evidence>
<feature type="compositionally biased region" description="Low complexity" evidence="4">
    <location>
        <begin position="359"/>
        <end position="442"/>
    </location>
</feature>
<feature type="region of interest" description="Disordered" evidence="4">
    <location>
        <begin position="267"/>
        <end position="518"/>
    </location>
</feature>
<dbReference type="InterPro" id="IPR039133">
    <property type="entry name" value="RNF25"/>
</dbReference>
<protein>
    <submittedName>
        <fullName evidence="7">E3 ubiquitin-protein ligase RNF25</fullName>
    </submittedName>
</protein>
<dbReference type="GO" id="GO:0010468">
    <property type="term" value="P:regulation of gene expression"/>
    <property type="evidence" value="ECO:0007669"/>
    <property type="project" value="UniProtKB-ARBA"/>
</dbReference>
<keyword evidence="1 3" id="KW-0479">Metal-binding</keyword>
<evidence type="ECO:0000259" key="6">
    <source>
        <dbReference type="PROSITE" id="PS50908"/>
    </source>
</evidence>
<keyword evidence="1 3" id="KW-0863">Zinc-finger</keyword>
<dbReference type="PROSITE" id="PS50089">
    <property type="entry name" value="ZF_RING_2"/>
    <property type="match status" value="1"/>
</dbReference>
<dbReference type="PANTHER" id="PTHR13198">
    <property type="entry name" value="RING FINGER PROTEIN 25"/>
    <property type="match status" value="1"/>
</dbReference>
<dbReference type="GO" id="GO:0009893">
    <property type="term" value="P:positive regulation of metabolic process"/>
    <property type="evidence" value="ECO:0007669"/>
    <property type="project" value="UniProtKB-ARBA"/>
</dbReference>
<reference evidence="7" key="1">
    <citation type="submission" date="2023-03" db="EMBL/GenBank/DDBJ databases">
        <authorList>
            <person name="Steffen K."/>
            <person name="Cardenas P."/>
        </authorList>
    </citation>
    <scope>NUCLEOTIDE SEQUENCE</scope>
</reference>
<keyword evidence="2" id="KW-0862">Zinc</keyword>
<evidence type="ECO:0000313" key="8">
    <source>
        <dbReference type="Proteomes" id="UP001174909"/>
    </source>
</evidence>
<dbReference type="GO" id="GO:0033554">
    <property type="term" value="P:cellular response to stress"/>
    <property type="evidence" value="ECO:0007669"/>
    <property type="project" value="UniProtKB-ARBA"/>
</dbReference>
<dbReference type="SMART" id="SM00184">
    <property type="entry name" value="RING"/>
    <property type="match status" value="1"/>
</dbReference>
<evidence type="ECO:0000256" key="2">
    <source>
        <dbReference type="ARBA" id="ARBA00022833"/>
    </source>
</evidence>
<dbReference type="GO" id="GO:0005634">
    <property type="term" value="C:nucleus"/>
    <property type="evidence" value="ECO:0007669"/>
    <property type="project" value="TreeGrafter"/>
</dbReference>
<dbReference type="GO" id="GO:0051246">
    <property type="term" value="P:regulation of protein metabolic process"/>
    <property type="evidence" value="ECO:0007669"/>
    <property type="project" value="UniProtKB-ARBA"/>
</dbReference>
<evidence type="ECO:0000256" key="3">
    <source>
        <dbReference type="PROSITE-ProRule" id="PRU00175"/>
    </source>
</evidence>
<keyword evidence="8" id="KW-1185">Reference proteome</keyword>
<dbReference type="SMART" id="SM00591">
    <property type="entry name" value="RWD"/>
    <property type="match status" value="1"/>
</dbReference>
<dbReference type="AlphaFoldDB" id="A0AA35U0Q9"/>
<gene>
    <name evidence="7" type="ORF">GBAR_LOCUS31564</name>
</gene>
<dbReference type="InterPro" id="IPR013083">
    <property type="entry name" value="Znf_RING/FYVE/PHD"/>
</dbReference>
<accession>A0AA35U0Q9</accession>
<evidence type="ECO:0000259" key="5">
    <source>
        <dbReference type="PROSITE" id="PS50089"/>
    </source>
</evidence>
<organism evidence="7 8">
    <name type="scientific">Geodia barretti</name>
    <name type="common">Barrett's horny sponge</name>
    <dbReference type="NCBI Taxonomy" id="519541"/>
    <lineage>
        <taxon>Eukaryota</taxon>
        <taxon>Metazoa</taxon>
        <taxon>Porifera</taxon>
        <taxon>Demospongiae</taxon>
        <taxon>Heteroscleromorpha</taxon>
        <taxon>Tetractinellida</taxon>
        <taxon>Astrophorina</taxon>
        <taxon>Geodiidae</taxon>
        <taxon>Geodia</taxon>
    </lineage>
</organism>
<sequence length="518" mass="58240">MASLLLTRTELCHQDSESPISEELELLSNVYTEEMKMLRTDGETTSLEFHLTPSTADDKEQQFVYLDLCLGIPATYPQTPPTLNLLQSRGLADAHLTNIREGLVELCSELVGSPMVYQMVEWVKESLTNHNRPCGQCALCLSDFTEEEVEFRKTDCYHYFHTLCLLRYIDYHRRLLADEEREEMGRRKGKRERVLECPVCRNTIPNNSVCVRGEGEEREEEEEEEEKFVFVPSSSLRQWQSHMAAMLERQKERGGVIDLSDKDAVIDETWVRAPPPTDDGRTKVETATVPSSDQHSESSPREPHSRTTHSSSPQSRTTHSSSQDSRTTHSSSQDSRTAHSSSQDSRTAHSSSQDSRTAHSSSQDSRTTHSSSQDSRTTHSSSQDSSSQDSRTTHSSSQDSRTTHSSSQDSRTTHSSSQDSRTAHSSSRYSKSAESSSPNSSSEPRMALNPRSGSTSYRGSQRGKPRGNRDSGPRTKYRTQDPCSGSRTGDPGMGTCHWQSRGASRDWRSRNQKRTERV</sequence>
<feature type="compositionally biased region" description="Basic and acidic residues" evidence="4">
    <location>
        <begin position="294"/>
        <end position="305"/>
    </location>
</feature>
<dbReference type="InterPro" id="IPR006575">
    <property type="entry name" value="RWD_dom"/>
</dbReference>
<evidence type="ECO:0000256" key="4">
    <source>
        <dbReference type="SAM" id="MobiDB-lite"/>
    </source>
</evidence>
<feature type="compositionally biased region" description="Basic and acidic residues" evidence="4">
    <location>
        <begin position="503"/>
        <end position="518"/>
    </location>
</feature>
<feature type="non-terminal residue" evidence="7">
    <location>
        <position position="1"/>
    </location>
</feature>
<feature type="domain" description="RING-type" evidence="5">
    <location>
        <begin position="137"/>
        <end position="201"/>
    </location>
</feature>
<dbReference type="GO" id="GO:0061630">
    <property type="term" value="F:ubiquitin protein ligase activity"/>
    <property type="evidence" value="ECO:0007669"/>
    <property type="project" value="InterPro"/>
</dbReference>